<reference evidence="1 2" key="1">
    <citation type="journal article" date="2018" name="PLoS ONE">
        <title>The draft genome of Kipferlia bialata reveals reductive genome evolution in fornicate parasites.</title>
        <authorList>
            <person name="Tanifuji G."/>
            <person name="Takabayashi S."/>
            <person name="Kume K."/>
            <person name="Takagi M."/>
            <person name="Nakayama T."/>
            <person name="Kamikawa R."/>
            <person name="Inagaki Y."/>
            <person name="Hashimoto T."/>
        </authorList>
    </citation>
    <scope>NUCLEOTIDE SEQUENCE [LARGE SCALE GENOMIC DNA]</scope>
    <source>
        <strain evidence="1">NY0173</strain>
    </source>
</reference>
<name>A0A9K3DA98_9EUKA</name>
<gene>
    <name evidence="1" type="ORF">KIPB_015185</name>
</gene>
<feature type="non-terminal residue" evidence="1">
    <location>
        <position position="1"/>
    </location>
</feature>
<accession>A0A9K3DA98</accession>
<sequence length="37" mass="4169">MNPIAVSRGVPDTLQDLFSLEHGYALFQEYLEKKGNS</sequence>
<protein>
    <submittedName>
        <fullName evidence="1">Uncharacterized protein</fullName>
    </submittedName>
</protein>
<proteinExistence type="predicted"/>
<evidence type="ECO:0000313" key="2">
    <source>
        <dbReference type="Proteomes" id="UP000265618"/>
    </source>
</evidence>
<comment type="caution">
    <text evidence="1">The sequence shown here is derived from an EMBL/GenBank/DDBJ whole genome shotgun (WGS) entry which is preliminary data.</text>
</comment>
<keyword evidence="2" id="KW-1185">Reference proteome</keyword>
<dbReference type="AlphaFoldDB" id="A0A9K3DA98"/>
<dbReference type="EMBL" id="BDIP01008325">
    <property type="protein sequence ID" value="GIQ91786.1"/>
    <property type="molecule type" value="Genomic_DNA"/>
</dbReference>
<organism evidence="1 2">
    <name type="scientific">Kipferlia bialata</name>
    <dbReference type="NCBI Taxonomy" id="797122"/>
    <lineage>
        <taxon>Eukaryota</taxon>
        <taxon>Metamonada</taxon>
        <taxon>Carpediemonas-like organisms</taxon>
        <taxon>Kipferlia</taxon>
    </lineage>
</organism>
<dbReference type="Proteomes" id="UP000265618">
    <property type="component" value="Unassembled WGS sequence"/>
</dbReference>
<feature type="non-terminal residue" evidence="1">
    <location>
        <position position="37"/>
    </location>
</feature>
<evidence type="ECO:0000313" key="1">
    <source>
        <dbReference type="EMBL" id="GIQ91786.1"/>
    </source>
</evidence>